<evidence type="ECO:0000259" key="4">
    <source>
        <dbReference type="Pfam" id="PF07729"/>
    </source>
</evidence>
<evidence type="ECO:0000256" key="2">
    <source>
        <dbReference type="ARBA" id="ARBA00023125"/>
    </source>
</evidence>
<protein>
    <recommendedName>
        <fullName evidence="4">GntR C-terminal domain-containing protein</fullName>
    </recommendedName>
</protein>
<dbReference type="EMBL" id="BAAAES010000007">
    <property type="protein sequence ID" value="GAA0664767.1"/>
    <property type="molecule type" value="Genomic_DNA"/>
</dbReference>
<keyword evidence="1" id="KW-0805">Transcription regulation</keyword>
<evidence type="ECO:0000256" key="3">
    <source>
        <dbReference type="ARBA" id="ARBA00023163"/>
    </source>
</evidence>
<organism evidence="5 6">
    <name type="scientific">Sphingomonas insulae</name>
    <dbReference type="NCBI Taxonomy" id="424800"/>
    <lineage>
        <taxon>Bacteria</taxon>
        <taxon>Pseudomonadati</taxon>
        <taxon>Pseudomonadota</taxon>
        <taxon>Alphaproteobacteria</taxon>
        <taxon>Sphingomonadales</taxon>
        <taxon>Sphingomonadaceae</taxon>
        <taxon>Sphingomonas</taxon>
    </lineage>
</organism>
<dbReference type="InterPro" id="IPR008920">
    <property type="entry name" value="TF_FadR/GntR_C"/>
</dbReference>
<reference evidence="6" key="1">
    <citation type="journal article" date="2019" name="Int. J. Syst. Evol. Microbiol.">
        <title>The Global Catalogue of Microorganisms (GCM) 10K type strain sequencing project: providing services to taxonomists for standard genome sequencing and annotation.</title>
        <authorList>
            <consortium name="The Broad Institute Genomics Platform"/>
            <consortium name="The Broad Institute Genome Sequencing Center for Infectious Disease"/>
            <person name="Wu L."/>
            <person name="Ma J."/>
        </authorList>
    </citation>
    <scope>NUCLEOTIDE SEQUENCE [LARGE SCALE GENOMIC DNA]</scope>
    <source>
        <strain evidence="6">JCM 14603</strain>
    </source>
</reference>
<keyword evidence="3" id="KW-0804">Transcription</keyword>
<evidence type="ECO:0000313" key="6">
    <source>
        <dbReference type="Proteomes" id="UP001500238"/>
    </source>
</evidence>
<dbReference type="Proteomes" id="UP001500238">
    <property type="component" value="Unassembled WGS sequence"/>
</dbReference>
<dbReference type="RefSeq" id="WP_212592693.1">
    <property type="nucleotide sequence ID" value="NZ_CP048422.1"/>
</dbReference>
<comment type="caution">
    <text evidence="5">The sequence shown here is derived from an EMBL/GenBank/DDBJ whole genome shotgun (WGS) entry which is preliminary data.</text>
</comment>
<dbReference type="SUPFAM" id="SSF48008">
    <property type="entry name" value="GntR ligand-binding domain-like"/>
    <property type="match status" value="1"/>
</dbReference>
<accession>A0ABP3SUM3</accession>
<dbReference type="Pfam" id="PF07729">
    <property type="entry name" value="FCD"/>
    <property type="match status" value="1"/>
</dbReference>
<proteinExistence type="predicted"/>
<sequence length="74" mass="7792">MLSGLNLSYTGIRSRNGDNDPVSRFMTAIKGRSANVADHAAVAAAIAARDPDNARIAMRRIIGDVLTLIGAQPD</sequence>
<dbReference type="Gene3D" id="1.20.120.530">
    <property type="entry name" value="GntR ligand-binding domain-like"/>
    <property type="match status" value="1"/>
</dbReference>
<evidence type="ECO:0000256" key="1">
    <source>
        <dbReference type="ARBA" id="ARBA00023015"/>
    </source>
</evidence>
<dbReference type="InterPro" id="IPR011711">
    <property type="entry name" value="GntR_C"/>
</dbReference>
<keyword evidence="2" id="KW-0238">DNA-binding</keyword>
<keyword evidence="6" id="KW-1185">Reference proteome</keyword>
<evidence type="ECO:0000313" key="5">
    <source>
        <dbReference type="EMBL" id="GAA0664767.1"/>
    </source>
</evidence>
<name>A0ABP3SUM3_9SPHN</name>
<feature type="domain" description="GntR C-terminal" evidence="4">
    <location>
        <begin position="29"/>
        <end position="62"/>
    </location>
</feature>
<gene>
    <name evidence="5" type="ORF">GCM10009102_12860</name>
</gene>